<evidence type="ECO:0000313" key="5">
    <source>
        <dbReference type="Proteomes" id="UP001304769"/>
    </source>
</evidence>
<evidence type="ECO:0000259" key="2">
    <source>
        <dbReference type="Pfam" id="PF01408"/>
    </source>
</evidence>
<organism evidence="4 5">
    <name type="scientific">Sinomonas terricola</name>
    <dbReference type="NCBI Taxonomy" id="3110330"/>
    <lineage>
        <taxon>Bacteria</taxon>
        <taxon>Bacillati</taxon>
        <taxon>Actinomycetota</taxon>
        <taxon>Actinomycetes</taxon>
        <taxon>Micrococcales</taxon>
        <taxon>Micrococcaceae</taxon>
        <taxon>Sinomonas</taxon>
    </lineage>
</organism>
<comment type="caution">
    <text evidence="4">The sequence shown here is derived from an EMBL/GenBank/DDBJ whole genome shotgun (WGS) entry which is preliminary data.</text>
</comment>
<dbReference type="InterPro" id="IPR000683">
    <property type="entry name" value="Gfo/Idh/MocA-like_OxRdtase_N"/>
</dbReference>
<evidence type="ECO:0000256" key="1">
    <source>
        <dbReference type="ARBA" id="ARBA00023027"/>
    </source>
</evidence>
<dbReference type="RefSeq" id="WP_323279807.1">
    <property type="nucleotide sequence ID" value="NZ_JAYGGQ010000011.1"/>
</dbReference>
<gene>
    <name evidence="4" type="ORF">SPF06_14375</name>
</gene>
<keyword evidence="5" id="KW-1185">Reference proteome</keyword>
<dbReference type="SUPFAM" id="SSF51735">
    <property type="entry name" value="NAD(P)-binding Rossmann-fold domains"/>
    <property type="match status" value="1"/>
</dbReference>
<dbReference type="EMBL" id="JAYGGQ010000011">
    <property type="protein sequence ID" value="MEA5455917.1"/>
    <property type="molecule type" value="Genomic_DNA"/>
</dbReference>
<proteinExistence type="predicted"/>
<dbReference type="SUPFAM" id="SSF55347">
    <property type="entry name" value="Glyceraldehyde-3-phosphate dehydrogenase-like, C-terminal domain"/>
    <property type="match status" value="1"/>
</dbReference>
<protein>
    <submittedName>
        <fullName evidence="4">Gfo/Idh/MocA family oxidoreductase</fullName>
    </submittedName>
</protein>
<dbReference type="Proteomes" id="UP001304769">
    <property type="component" value="Unassembled WGS sequence"/>
</dbReference>
<evidence type="ECO:0000259" key="3">
    <source>
        <dbReference type="Pfam" id="PF22725"/>
    </source>
</evidence>
<dbReference type="Pfam" id="PF01408">
    <property type="entry name" value="GFO_IDH_MocA"/>
    <property type="match status" value="1"/>
</dbReference>
<dbReference type="Gene3D" id="3.30.360.10">
    <property type="entry name" value="Dihydrodipicolinate Reductase, domain 2"/>
    <property type="match status" value="1"/>
</dbReference>
<feature type="domain" description="GFO/IDH/MocA-like oxidoreductase" evidence="3">
    <location>
        <begin position="136"/>
        <end position="272"/>
    </location>
</feature>
<dbReference type="InterPro" id="IPR036291">
    <property type="entry name" value="NAD(P)-bd_dom_sf"/>
</dbReference>
<dbReference type="Pfam" id="PF22725">
    <property type="entry name" value="GFO_IDH_MocA_C3"/>
    <property type="match status" value="1"/>
</dbReference>
<evidence type="ECO:0000313" key="4">
    <source>
        <dbReference type="EMBL" id="MEA5455917.1"/>
    </source>
</evidence>
<name>A0ABU5T8C8_9MICC</name>
<dbReference type="PANTHER" id="PTHR43377">
    <property type="entry name" value="BILIVERDIN REDUCTASE A"/>
    <property type="match status" value="1"/>
</dbReference>
<sequence>MTTQRRVHIAVAGSGLIGQEHLRRIAHSDETVNAAVCAVVDPAPAAREVAARHGVPLFTSLAELFAAQRPDGVILATPNRFHVSGGLECVAAGVPVLVEKPIAETADDAERLVAAADAAGVPLLVGHHRRHSPLLAQARRIVGEGTLGTVVAVVGTALFRKPDDYFGAGPWRAQPGGGPILINMIHEVDDMRALCGEIVRVQATASNAARGFAVEDTAAITLTFANGALGTFMLSDAAAAAASWEQTSRENPAYAHADDEDCYLIAGTRGSLGVPTMRLRTFAGDASWWEPFESRTAAVERHDPLAAQLAHFAAVVRGDAEPLVTGRDGIQSLRVVEAILEAARTGLAAEVPTQTHAAAQMQTQSAQN</sequence>
<keyword evidence="1" id="KW-0520">NAD</keyword>
<feature type="domain" description="Gfo/Idh/MocA-like oxidoreductase N-terminal" evidence="2">
    <location>
        <begin position="8"/>
        <end position="127"/>
    </location>
</feature>
<accession>A0ABU5T8C8</accession>
<reference evidence="4 5" key="1">
    <citation type="submission" date="2023-12" db="EMBL/GenBank/DDBJ databases">
        <title>Sinomonas terricola sp. nov, isolated from litchi orchard soil in Guangdong, PR China.</title>
        <authorList>
            <person name="Jiaxin W."/>
            <person name="Yang Z."/>
            <person name="Honghui Z."/>
        </authorList>
    </citation>
    <scope>NUCLEOTIDE SEQUENCE [LARGE SCALE GENOMIC DNA]</scope>
    <source>
        <strain evidence="4 5">JGH33</strain>
    </source>
</reference>
<dbReference type="Gene3D" id="3.40.50.720">
    <property type="entry name" value="NAD(P)-binding Rossmann-like Domain"/>
    <property type="match status" value="1"/>
</dbReference>
<dbReference type="InterPro" id="IPR051450">
    <property type="entry name" value="Gfo/Idh/MocA_Oxidoreductases"/>
</dbReference>
<dbReference type="PANTHER" id="PTHR43377:SF8">
    <property type="entry name" value="BLR3664 PROTEIN"/>
    <property type="match status" value="1"/>
</dbReference>
<dbReference type="InterPro" id="IPR055170">
    <property type="entry name" value="GFO_IDH_MocA-like_dom"/>
</dbReference>